<proteinExistence type="predicted"/>
<dbReference type="EMBL" id="BPLR01004324">
    <property type="protein sequence ID" value="GIX93997.1"/>
    <property type="molecule type" value="Genomic_DNA"/>
</dbReference>
<protein>
    <submittedName>
        <fullName evidence="1">Uncharacterized protein</fullName>
    </submittedName>
</protein>
<dbReference type="AlphaFoldDB" id="A0AAV4P9P5"/>
<comment type="caution">
    <text evidence="1">The sequence shown here is derived from an EMBL/GenBank/DDBJ whole genome shotgun (WGS) entry which is preliminary data.</text>
</comment>
<name>A0AAV4P9P5_CAEEX</name>
<gene>
    <name evidence="1" type="ORF">CEXT_810961</name>
</gene>
<evidence type="ECO:0000313" key="2">
    <source>
        <dbReference type="Proteomes" id="UP001054945"/>
    </source>
</evidence>
<reference evidence="1 2" key="1">
    <citation type="submission" date="2021-06" db="EMBL/GenBank/DDBJ databases">
        <title>Caerostris extrusa draft genome.</title>
        <authorList>
            <person name="Kono N."/>
            <person name="Arakawa K."/>
        </authorList>
    </citation>
    <scope>NUCLEOTIDE SEQUENCE [LARGE SCALE GENOMIC DNA]</scope>
</reference>
<dbReference type="Proteomes" id="UP001054945">
    <property type="component" value="Unassembled WGS sequence"/>
</dbReference>
<accession>A0AAV4P9P5</accession>
<keyword evidence="2" id="KW-1185">Reference proteome</keyword>
<sequence>MFGYLIHSFEQNGCTRTKAEVSTYPFTTSWKALVSALNSPLFTVPQQWKHSSMLHPVLYAGRVSLTQTEQLSDFVLQGRGDGMELRAPSLILFNLNVSKHFPATRRLRYFLLFVWIH</sequence>
<evidence type="ECO:0000313" key="1">
    <source>
        <dbReference type="EMBL" id="GIX93997.1"/>
    </source>
</evidence>
<organism evidence="1 2">
    <name type="scientific">Caerostris extrusa</name>
    <name type="common">Bark spider</name>
    <name type="synonym">Caerostris bankana</name>
    <dbReference type="NCBI Taxonomy" id="172846"/>
    <lineage>
        <taxon>Eukaryota</taxon>
        <taxon>Metazoa</taxon>
        <taxon>Ecdysozoa</taxon>
        <taxon>Arthropoda</taxon>
        <taxon>Chelicerata</taxon>
        <taxon>Arachnida</taxon>
        <taxon>Araneae</taxon>
        <taxon>Araneomorphae</taxon>
        <taxon>Entelegynae</taxon>
        <taxon>Araneoidea</taxon>
        <taxon>Araneidae</taxon>
        <taxon>Caerostris</taxon>
    </lineage>
</organism>